<dbReference type="STRING" id="225848.Sps_01582"/>
<dbReference type="KEGG" id="spsw:Sps_01582"/>
<dbReference type="EMBL" id="CP014782">
    <property type="protein sequence ID" value="AQS36747.1"/>
    <property type="molecule type" value="Genomic_DNA"/>
</dbReference>
<dbReference type="InterPro" id="IPR018900">
    <property type="entry name" value="Curli_CsgE"/>
</dbReference>
<accession>A0A1S6HMJ9</accession>
<proteinExistence type="predicted"/>
<evidence type="ECO:0000313" key="4">
    <source>
        <dbReference type="EMBL" id="AQS36747.1"/>
    </source>
</evidence>
<dbReference type="RefSeq" id="WP_237158020.1">
    <property type="nucleotide sequence ID" value="NZ_CP014782.1"/>
</dbReference>
<evidence type="ECO:0000313" key="5">
    <source>
        <dbReference type="Proteomes" id="UP000189545"/>
    </source>
</evidence>
<comment type="function">
    <text evidence="1">May be involved in the biogenesis of curli organelles.</text>
</comment>
<organism evidence="4 5">
    <name type="scientific">Shewanella psychrophila</name>
    <dbReference type="NCBI Taxonomy" id="225848"/>
    <lineage>
        <taxon>Bacteria</taxon>
        <taxon>Pseudomonadati</taxon>
        <taxon>Pseudomonadota</taxon>
        <taxon>Gammaproteobacteria</taxon>
        <taxon>Alteromonadales</taxon>
        <taxon>Shewanellaceae</taxon>
        <taxon>Shewanella</taxon>
    </lineage>
</organism>
<dbReference type="Pfam" id="PF10627">
    <property type="entry name" value="CsgE"/>
    <property type="match status" value="1"/>
</dbReference>
<gene>
    <name evidence="4" type="ORF">Sps_01582</name>
</gene>
<evidence type="ECO:0000256" key="2">
    <source>
        <dbReference type="ARBA" id="ARBA00014024"/>
    </source>
</evidence>
<protein>
    <recommendedName>
        <fullName evidence="2">Curli production assembly/transport component CsgE</fullName>
    </recommendedName>
</protein>
<name>A0A1S6HMJ9_9GAMM</name>
<sequence>MKQIVCFLILYNMVFFISADELRKAEVKSKQALESQNISDAKPKQETDLVDGLILNRAMTRVGHRFYREFVSAYRDIGGISSHSGLSIVERATARSGSKVTILHNRKPIYITVVSPASRNIDEQAAAAASRVNQTLRQNKKQASWAQFLDPDLAPDEF</sequence>
<evidence type="ECO:0000256" key="1">
    <source>
        <dbReference type="ARBA" id="ARBA00003989"/>
    </source>
</evidence>
<keyword evidence="3" id="KW-0732">Signal</keyword>
<reference evidence="4 5" key="1">
    <citation type="submission" date="2016-03" db="EMBL/GenBank/DDBJ databases">
        <title>Complete genome sequence of Shewanella psychrophila WP2, a deep sea bacterium isolated from west Pacific sediment.</title>
        <authorList>
            <person name="Xu G."/>
            <person name="Jian H."/>
        </authorList>
    </citation>
    <scope>NUCLEOTIDE SEQUENCE [LARGE SCALE GENOMIC DNA]</scope>
    <source>
        <strain evidence="4 5">WP2</strain>
    </source>
</reference>
<dbReference type="AlphaFoldDB" id="A0A1S6HMJ9"/>
<dbReference type="Proteomes" id="UP000189545">
    <property type="component" value="Chromosome"/>
</dbReference>
<keyword evidence="5" id="KW-1185">Reference proteome</keyword>
<evidence type="ECO:0000256" key="3">
    <source>
        <dbReference type="ARBA" id="ARBA00022729"/>
    </source>
</evidence>